<dbReference type="InterPro" id="IPR028992">
    <property type="entry name" value="Hedgehog/Intein_dom"/>
</dbReference>
<dbReference type="InterPro" id="IPR036844">
    <property type="entry name" value="Hint_dom_sf"/>
</dbReference>
<dbReference type="SUPFAM" id="SSF51294">
    <property type="entry name" value="Hedgehog/intein (Hint) domain"/>
    <property type="match status" value="1"/>
</dbReference>
<protein>
    <submittedName>
        <fullName evidence="1">Uncharacterized protein</fullName>
    </submittedName>
</protein>
<evidence type="ECO:0000313" key="1">
    <source>
        <dbReference type="EMBL" id="AKS46885.1"/>
    </source>
</evidence>
<sequence length="367" mass="39451">MAFVSEVHFRGTGVANSGEFVEITLGPDDDPADFVVSVYDDDGTLHTGAGIAGGEVNLGTLTGTPHPDNSDFTIYTIPVGLRNAASDANEGSGIALTNIDTDTVISFYSADNISAFTVTEGAADGATSESILEHTDIAVGESYQWDIFGNLTFETIESGDSVLCLAGDTRVRTERGGLHAKDLVVGDMVWTVDHGFQPIQWLGKTELSAEYLSRNPKQQPITLMKDSLALGFPQSDLTVSRQHRVLIASPVAERMTGEYEVLVPAVKLLEAEGIETRVPDDGVTLVHVLFDQHEVISAEGALVESLMVTDHVNAKIHGEHLGGRTKDGPARMIVDNKRAKQLVSRILKNQRPLFETRLRQISGANAA</sequence>
<dbReference type="InterPro" id="IPR006141">
    <property type="entry name" value="Intein_N"/>
</dbReference>
<dbReference type="KEGG" id="otm:OSB_23490"/>
<dbReference type="EMBL" id="CP012160">
    <property type="protein sequence ID" value="AKS46885.1"/>
    <property type="molecule type" value="Genomic_DNA"/>
</dbReference>
<keyword evidence="2" id="KW-1185">Reference proteome</keyword>
<gene>
    <name evidence="1" type="ORF">OSB_23490</name>
</gene>
<dbReference type="Pfam" id="PF13403">
    <property type="entry name" value="Hint_2"/>
    <property type="match status" value="1"/>
</dbReference>
<name>A0A0K0Y7J6_9RHOB</name>
<dbReference type="STRING" id="1458307.OSB_23490"/>
<dbReference type="AlphaFoldDB" id="A0A0K0Y7J6"/>
<dbReference type="RefSeq" id="WP_049835152.1">
    <property type="nucleotide sequence ID" value="NZ_CP012160.1"/>
</dbReference>
<dbReference type="OrthoDB" id="7742354at2"/>
<proteinExistence type="predicted"/>
<dbReference type="Proteomes" id="UP000067444">
    <property type="component" value="Chromosome"/>
</dbReference>
<dbReference type="GO" id="GO:0016539">
    <property type="term" value="P:intein-mediated protein splicing"/>
    <property type="evidence" value="ECO:0007669"/>
    <property type="project" value="InterPro"/>
</dbReference>
<organism evidence="1 2">
    <name type="scientific">Octadecabacter temperatus</name>
    <dbReference type="NCBI Taxonomy" id="1458307"/>
    <lineage>
        <taxon>Bacteria</taxon>
        <taxon>Pseudomonadati</taxon>
        <taxon>Pseudomonadota</taxon>
        <taxon>Alphaproteobacteria</taxon>
        <taxon>Rhodobacterales</taxon>
        <taxon>Roseobacteraceae</taxon>
        <taxon>Octadecabacter</taxon>
    </lineage>
</organism>
<reference evidence="1 2" key="1">
    <citation type="journal article" date="2015" name="Genome Announc.">
        <title>Closed Genome Sequence of Octadecabacter temperatus SB1, the First Mesophilic Species of the Genus Octadecabacter.</title>
        <authorList>
            <person name="Voget S."/>
            <person name="Billerbeck S."/>
            <person name="Simon M."/>
            <person name="Daniel R."/>
        </authorList>
    </citation>
    <scope>NUCLEOTIDE SEQUENCE [LARGE SCALE GENOMIC DNA]</scope>
    <source>
        <strain evidence="1 2">SB1</strain>
    </source>
</reference>
<accession>A0A0K0Y7J6</accession>
<dbReference type="PROSITE" id="PS50817">
    <property type="entry name" value="INTEIN_N_TER"/>
    <property type="match status" value="1"/>
</dbReference>
<evidence type="ECO:0000313" key="2">
    <source>
        <dbReference type="Proteomes" id="UP000067444"/>
    </source>
</evidence>